<evidence type="ECO:0000256" key="4">
    <source>
        <dbReference type="ARBA" id="ARBA00022723"/>
    </source>
</evidence>
<dbReference type="EMBL" id="AP025730">
    <property type="protein sequence ID" value="BDI05441.1"/>
    <property type="molecule type" value="Genomic_DNA"/>
</dbReference>
<feature type="domain" description="4Fe-4S His(Cys)3-ligated-type" evidence="8">
    <location>
        <begin position="80"/>
        <end position="119"/>
    </location>
</feature>
<dbReference type="InterPro" id="IPR016214">
    <property type="entry name" value="NAD-red_Hydgase_HoxS_gsu"/>
</dbReference>
<organism evidence="9 10">
    <name type="scientific">Sphaerotilus microaerophilus</name>
    <dbReference type="NCBI Taxonomy" id="2914710"/>
    <lineage>
        <taxon>Bacteria</taxon>
        <taxon>Pseudomonadati</taxon>
        <taxon>Pseudomonadota</taxon>
        <taxon>Betaproteobacteria</taxon>
        <taxon>Burkholderiales</taxon>
        <taxon>Sphaerotilaceae</taxon>
        <taxon>Sphaerotilus</taxon>
    </lineage>
</organism>
<dbReference type="PROSITE" id="PS51839">
    <property type="entry name" value="4FE4S_HC3"/>
    <property type="match status" value="1"/>
</dbReference>
<evidence type="ECO:0000313" key="9">
    <source>
        <dbReference type="EMBL" id="BDI05441.1"/>
    </source>
</evidence>
<gene>
    <name evidence="9" type="ORF">CATMQ487_24110</name>
</gene>
<proteinExistence type="inferred from homology"/>
<evidence type="ECO:0000256" key="3">
    <source>
        <dbReference type="ARBA" id="ARBA00022485"/>
    </source>
</evidence>
<dbReference type="PIRSF" id="PIRSF000309">
    <property type="entry name" value="NAD_red_hyd_HoxU"/>
    <property type="match status" value="1"/>
</dbReference>
<keyword evidence="10" id="KW-1185">Reference proteome</keyword>
<keyword evidence="4" id="KW-0479">Metal-binding</keyword>
<dbReference type="SUPFAM" id="SSF54292">
    <property type="entry name" value="2Fe-2S ferredoxin-like"/>
    <property type="match status" value="1"/>
</dbReference>
<keyword evidence="5" id="KW-0408">Iron</keyword>
<comment type="cofactor">
    <cofactor evidence="1">
        <name>[4Fe-4S] cluster</name>
        <dbReference type="ChEBI" id="CHEBI:49883"/>
    </cofactor>
</comment>
<dbReference type="InterPro" id="IPR001041">
    <property type="entry name" value="2Fe-2S_ferredoxin-type"/>
</dbReference>
<reference evidence="9" key="1">
    <citation type="submission" date="2022-04" db="EMBL/GenBank/DDBJ databases">
        <title>Whole genome sequence of Sphaerotilus sp. FB-5.</title>
        <authorList>
            <person name="Takeda M."/>
            <person name="Narihara S."/>
            <person name="Akimoto M."/>
            <person name="Akimoto R."/>
            <person name="Nishiyashiki S."/>
            <person name="Murakami T."/>
        </authorList>
    </citation>
    <scope>NUCLEOTIDE SEQUENCE</scope>
    <source>
        <strain evidence="9">FB-5</strain>
    </source>
</reference>
<dbReference type="Gene3D" id="3.10.20.740">
    <property type="match status" value="1"/>
</dbReference>
<dbReference type="Pfam" id="PF10588">
    <property type="entry name" value="NADH-G_4Fe-4S_3"/>
    <property type="match status" value="1"/>
</dbReference>
<dbReference type="InterPro" id="IPR036010">
    <property type="entry name" value="2Fe-2S_ferredoxin-like_sf"/>
</dbReference>
<feature type="domain" description="2Fe-2S ferredoxin-type" evidence="7">
    <location>
        <begin position="2"/>
        <end position="80"/>
    </location>
</feature>
<protein>
    <recommendedName>
        <fullName evidence="11">NADP oxidoreductase</fullName>
    </recommendedName>
</protein>
<evidence type="ECO:0008006" key="11">
    <source>
        <dbReference type="Google" id="ProtNLM"/>
    </source>
</evidence>
<evidence type="ECO:0000256" key="2">
    <source>
        <dbReference type="ARBA" id="ARBA00005404"/>
    </source>
</evidence>
<evidence type="ECO:0000256" key="6">
    <source>
        <dbReference type="ARBA" id="ARBA00023014"/>
    </source>
</evidence>
<dbReference type="PROSITE" id="PS51085">
    <property type="entry name" value="2FE2S_FER_2"/>
    <property type="match status" value="1"/>
</dbReference>
<keyword evidence="3" id="KW-0004">4Fe-4S</keyword>
<dbReference type="Pfam" id="PF13459">
    <property type="entry name" value="Fer4_15"/>
    <property type="match status" value="1"/>
</dbReference>
<dbReference type="InterPro" id="IPR000283">
    <property type="entry name" value="NADH_UbQ_OxRdtase_75kDa_su_CS"/>
</dbReference>
<name>A0ABM7YLW0_9BURK</name>
<accession>A0ABM7YLW0</accession>
<dbReference type="PROSITE" id="PS00642">
    <property type="entry name" value="COMPLEX1_75K_2"/>
    <property type="match status" value="1"/>
</dbReference>
<evidence type="ECO:0000256" key="1">
    <source>
        <dbReference type="ARBA" id="ARBA00001966"/>
    </source>
</evidence>
<dbReference type="Proteomes" id="UP001057498">
    <property type="component" value="Chromosome"/>
</dbReference>
<evidence type="ECO:0000313" key="10">
    <source>
        <dbReference type="Proteomes" id="UP001057498"/>
    </source>
</evidence>
<dbReference type="SMART" id="SM00929">
    <property type="entry name" value="NADH-G_4Fe-4S_3"/>
    <property type="match status" value="1"/>
</dbReference>
<keyword evidence="6" id="KW-0411">Iron-sulfur</keyword>
<evidence type="ECO:0000259" key="8">
    <source>
        <dbReference type="PROSITE" id="PS51839"/>
    </source>
</evidence>
<evidence type="ECO:0000259" key="7">
    <source>
        <dbReference type="PROSITE" id="PS51085"/>
    </source>
</evidence>
<dbReference type="InterPro" id="IPR019574">
    <property type="entry name" value="NADH_UbQ_OxRdtase_Gsu_4Fe4S-bd"/>
</dbReference>
<sequence length="269" mass="28152">MNEIANRFNIDGGPVDFEPGQTILQAALAAGVFIPHLCAHPEFTPHGSCKLCTVTVNGRSGSACTIAAMPGMDVQSDTPELNSRRRVLLQMLFVEGHHFCPGCEKSGNCTLQALAYEMEMLTPHFAHFFPDRPVDASHPDVLLDLNRCVMCELCVRASRDFDGKNVFSLAGRGMASKIVVNSPTGLLGDSDLAVTDRAATICPVGAILPKRVGYKVPIGERLYDPIPISAQVGRLSGATAESGCCGCGSGASGGGCGATASATVAQKEA</sequence>
<dbReference type="CDD" id="cd00207">
    <property type="entry name" value="fer2"/>
    <property type="match status" value="1"/>
</dbReference>
<dbReference type="Gene3D" id="3.30.70.20">
    <property type="match status" value="1"/>
</dbReference>
<dbReference type="SUPFAM" id="SSF54862">
    <property type="entry name" value="4Fe-4S ferredoxins"/>
    <property type="match status" value="1"/>
</dbReference>
<dbReference type="Pfam" id="PF13510">
    <property type="entry name" value="Fer2_4"/>
    <property type="match status" value="1"/>
</dbReference>
<evidence type="ECO:0000256" key="5">
    <source>
        <dbReference type="ARBA" id="ARBA00023004"/>
    </source>
</evidence>
<comment type="similarity">
    <text evidence="2">Belongs to the complex I 75 kDa subunit family.</text>
</comment>
<dbReference type="RefSeq" id="WP_251973474.1">
    <property type="nucleotide sequence ID" value="NZ_AP025730.1"/>
</dbReference>